<reference evidence="1" key="2">
    <citation type="journal article" date="2015" name="Data Brief">
        <title>Shoot transcriptome of the giant reed, Arundo donax.</title>
        <authorList>
            <person name="Barrero R.A."/>
            <person name="Guerrero F.D."/>
            <person name="Moolhuijzen P."/>
            <person name="Goolsby J.A."/>
            <person name="Tidwell J."/>
            <person name="Bellgard S.E."/>
            <person name="Bellgard M.I."/>
        </authorList>
    </citation>
    <scope>NUCLEOTIDE SEQUENCE</scope>
    <source>
        <tissue evidence="1">Shoot tissue taken approximately 20 cm above the soil surface</tissue>
    </source>
</reference>
<evidence type="ECO:0000313" key="1">
    <source>
        <dbReference type="EMBL" id="JAD87017.1"/>
    </source>
</evidence>
<dbReference type="AlphaFoldDB" id="A0A0A9DTD0"/>
<proteinExistence type="predicted"/>
<name>A0A0A9DTD0_ARUDO</name>
<sequence>MIISFHKQLCSSEMLICLFSSSTLFSQSHDLLNGLTNVVTIHCFGGYRISTNNIVHHVREDPNHGILPFLPRAILP</sequence>
<reference evidence="1" key="1">
    <citation type="submission" date="2014-09" db="EMBL/GenBank/DDBJ databases">
        <authorList>
            <person name="Magalhaes I.L.F."/>
            <person name="Oliveira U."/>
            <person name="Santos F.R."/>
            <person name="Vidigal T.H.D.A."/>
            <person name="Brescovit A.D."/>
            <person name="Santos A.J."/>
        </authorList>
    </citation>
    <scope>NUCLEOTIDE SEQUENCE</scope>
    <source>
        <tissue evidence="1">Shoot tissue taken approximately 20 cm above the soil surface</tissue>
    </source>
</reference>
<dbReference type="EMBL" id="GBRH01210878">
    <property type="protein sequence ID" value="JAD87017.1"/>
    <property type="molecule type" value="Transcribed_RNA"/>
</dbReference>
<accession>A0A0A9DTD0</accession>
<protein>
    <submittedName>
        <fullName evidence="1">Uncharacterized protein</fullName>
    </submittedName>
</protein>
<organism evidence="1">
    <name type="scientific">Arundo donax</name>
    <name type="common">Giant reed</name>
    <name type="synonym">Donax arundinaceus</name>
    <dbReference type="NCBI Taxonomy" id="35708"/>
    <lineage>
        <taxon>Eukaryota</taxon>
        <taxon>Viridiplantae</taxon>
        <taxon>Streptophyta</taxon>
        <taxon>Embryophyta</taxon>
        <taxon>Tracheophyta</taxon>
        <taxon>Spermatophyta</taxon>
        <taxon>Magnoliopsida</taxon>
        <taxon>Liliopsida</taxon>
        <taxon>Poales</taxon>
        <taxon>Poaceae</taxon>
        <taxon>PACMAD clade</taxon>
        <taxon>Arundinoideae</taxon>
        <taxon>Arundineae</taxon>
        <taxon>Arundo</taxon>
    </lineage>
</organism>